<protein>
    <submittedName>
        <fullName evidence="1">Uncharacterized protein</fullName>
    </submittedName>
</protein>
<organism evidence="1 2">
    <name type="scientific">Dyadobacter arcticus</name>
    <dbReference type="NCBI Taxonomy" id="1078754"/>
    <lineage>
        <taxon>Bacteria</taxon>
        <taxon>Pseudomonadati</taxon>
        <taxon>Bacteroidota</taxon>
        <taxon>Cytophagia</taxon>
        <taxon>Cytophagales</taxon>
        <taxon>Spirosomataceae</taxon>
        <taxon>Dyadobacter</taxon>
    </lineage>
</organism>
<dbReference type="EMBL" id="JAASQJ010000007">
    <property type="protein sequence ID" value="NIJ56052.1"/>
    <property type="molecule type" value="Genomic_DNA"/>
</dbReference>
<dbReference type="RefSeq" id="WP_167276907.1">
    <property type="nucleotide sequence ID" value="NZ_JAASQJ010000007.1"/>
</dbReference>
<evidence type="ECO:0000313" key="2">
    <source>
        <dbReference type="Proteomes" id="UP001179181"/>
    </source>
</evidence>
<proteinExistence type="predicted"/>
<reference evidence="1 2" key="1">
    <citation type="submission" date="2020-03" db="EMBL/GenBank/DDBJ databases">
        <title>Genomic Encyclopedia of Type Strains, Phase IV (KMG-IV): sequencing the most valuable type-strain genomes for metagenomic binning, comparative biology and taxonomic classification.</title>
        <authorList>
            <person name="Goeker M."/>
        </authorList>
    </citation>
    <scope>NUCLEOTIDE SEQUENCE [LARGE SCALE GENOMIC DNA]</scope>
    <source>
        <strain evidence="1 2">DSM 102865</strain>
    </source>
</reference>
<dbReference type="Proteomes" id="UP001179181">
    <property type="component" value="Unassembled WGS sequence"/>
</dbReference>
<accession>A0ABX0UTG0</accession>
<sequence>MALPDLLKKAIVQMPVKEKDKLLLRLITRDKTLADRLQFELIEESSTIPERREDLMANIVRTSTFNQNTPGWILMDMRNLSGDIAYHVKVTKDKIGGLELNLFLLNTFMDKYPNILKTYSSRADTCALYIAKKAHVILNGLEKLDEDYRVDYIKDTNRMLVSVYTLCSKVYARQLDLPQQIDS</sequence>
<name>A0ABX0UTG0_9BACT</name>
<gene>
    <name evidence="1" type="ORF">FHS68_005247</name>
</gene>
<keyword evidence="2" id="KW-1185">Reference proteome</keyword>
<comment type="caution">
    <text evidence="1">The sequence shown here is derived from an EMBL/GenBank/DDBJ whole genome shotgun (WGS) entry which is preliminary data.</text>
</comment>
<evidence type="ECO:0000313" key="1">
    <source>
        <dbReference type="EMBL" id="NIJ56052.1"/>
    </source>
</evidence>